<dbReference type="EMBL" id="BOPG01000064">
    <property type="protein sequence ID" value="GIJ61278.1"/>
    <property type="molecule type" value="Genomic_DNA"/>
</dbReference>
<sequence length="601" mass="62668">MLGGPVAVILALILVPLEESKASTLSKEAVTLPTGDRVVPGRAGGLQVTPAPGRERTPYIVRRTGRRTHVLPADVAQPGHGGRFDPAPFDVSGLFGAEPAASDKRPAVAGTAALTVRAIDRLGRPAQDGEFFLTRTDAPGEDLYVAVRDGVTTVEVPMGSYVLTGSVQTGPAEITWLAQPRLVVTGTREIIVDARAGRPVSVTVPRPTARPLFLEVRSMAPLADGQLAEEAFYTLGTDGVTLLQLPPDGPTGGYASMVSVLLGEDAYVYALAWRLPGGFPTGFARTVTGRSLATVVATHGAQVAGSTAVKTLFPRPSAVSAVVGRSLSYALPFTRTEYYNTDSGGVDWQATVDEFDGLPHEDPYDGLLGTLSGVGTRTEAWNMAVHGPALGDPDLVEQWISRNGDTMVVAPRLFGDGAGHAGLSRLRAGRTVLSRNGSVVAESAEAGGNFTVPAAPGRYRLEVSATRAAPFTLSTTVTGVWTFDSGHVAGPDWWRPHLHSVSFAAPRDAAPLGADGTAPVGRTVALPFRVAAQDGPVGPGVTPVIEVSFDDGASWRQVAVSGQVATVRHPAGSGFVSLRARVADGGTVSEQTVIRAYRYGP</sequence>
<evidence type="ECO:0000313" key="2">
    <source>
        <dbReference type="Proteomes" id="UP000612585"/>
    </source>
</evidence>
<gene>
    <name evidence="1" type="ORF">Vau01_087940</name>
</gene>
<reference evidence="1" key="1">
    <citation type="submission" date="2021-01" db="EMBL/GenBank/DDBJ databases">
        <title>Whole genome shotgun sequence of Virgisporangium aurantiacum NBRC 16421.</title>
        <authorList>
            <person name="Komaki H."/>
            <person name="Tamura T."/>
        </authorList>
    </citation>
    <scope>NUCLEOTIDE SEQUENCE</scope>
    <source>
        <strain evidence="1">NBRC 16421</strain>
    </source>
</reference>
<dbReference type="AlphaFoldDB" id="A0A8J3ZEE6"/>
<comment type="caution">
    <text evidence="1">The sequence shown here is derived from an EMBL/GenBank/DDBJ whole genome shotgun (WGS) entry which is preliminary data.</text>
</comment>
<name>A0A8J3ZEE6_9ACTN</name>
<proteinExistence type="predicted"/>
<keyword evidence="2" id="KW-1185">Reference proteome</keyword>
<evidence type="ECO:0000313" key="1">
    <source>
        <dbReference type="EMBL" id="GIJ61278.1"/>
    </source>
</evidence>
<dbReference type="Proteomes" id="UP000612585">
    <property type="component" value="Unassembled WGS sequence"/>
</dbReference>
<organism evidence="1 2">
    <name type="scientific">Virgisporangium aurantiacum</name>
    <dbReference type="NCBI Taxonomy" id="175570"/>
    <lineage>
        <taxon>Bacteria</taxon>
        <taxon>Bacillati</taxon>
        <taxon>Actinomycetota</taxon>
        <taxon>Actinomycetes</taxon>
        <taxon>Micromonosporales</taxon>
        <taxon>Micromonosporaceae</taxon>
        <taxon>Virgisporangium</taxon>
    </lineage>
</organism>
<accession>A0A8J3ZEE6</accession>
<protein>
    <submittedName>
        <fullName evidence="1">Uncharacterized protein</fullName>
    </submittedName>
</protein>